<protein>
    <recommendedName>
        <fullName evidence="8">oligopeptidase A</fullName>
        <ecNumber evidence="8">3.4.24.70</ecNumber>
    </recommendedName>
</protein>
<dbReference type="InterPro" id="IPR024079">
    <property type="entry name" value="MetalloPept_cat_dom_sf"/>
</dbReference>
<comment type="catalytic activity">
    <reaction evidence="7">
        <text>Hydrolysis of oligopeptides, with broad specificity. Gly or Ala commonly occur as P1 or P1' residues, but more distant residues are also important, as is shown by the fact that Z-Gly-Pro-Gly-|-Gly-Pro-Ala is cleaved, but not Z-(Gly)(5).</text>
        <dbReference type="EC" id="3.4.24.70"/>
    </reaction>
</comment>
<evidence type="ECO:0000256" key="8">
    <source>
        <dbReference type="ARBA" id="ARBA00026100"/>
    </source>
</evidence>
<dbReference type="InterPro" id="IPR045090">
    <property type="entry name" value="Pept_M3A_M3B"/>
</dbReference>
<dbReference type="InterPro" id="IPR024077">
    <property type="entry name" value="Neurolysin/TOP_dom2"/>
</dbReference>
<reference evidence="12" key="1">
    <citation type="journal article" date="2022" name="Microorganisms">
        <title>Two New Species of Filamentous Sulfur Bacteria of the Genus Thiothrix, Thiothrix winogradskyi sp. nov. and 'Candidatus Thiothrix sulfatifontis' sp. nov.</title>
        <authorList>
            <person name="Ravin N.V."/>
            <person name="Rossetti S."/>
            <person name="Beletsky A.V."/>
            <person name="Kadnikov V.V."/>
            <person name="Rudenko T.S."/>
            <person name="Smolyakov D.D."/>
            <person name="Moskvitina M.I."/>
            <person name="Gureeva M.V."/>
            <person name="Mardanov A.V."/>
            <person name="Grabovich M.Y."/>
        </authorList>
    </citation>
    <scope>NUCLEOTIDE SEQUENCE</scope>
    <source>
        <strain evidence="12">CT3</strain>
    </source>
</reference>
<dbReference type="Pfam" id="PF01432">
    <property type="entry name" value="Peptidase_M3"/>
    <property type="match status" value="1"/>
</dbReference>
<proteinExistence type="inferred from homology"/>
<evidence type="ECO:0000256" key="2">
    <source>
        <dbReference type="ARBA" id="ARBA00022670"/>
    </source>
</evidence>
<evidence type="ECO:0000256" key="6">
    <source>
        <dbReference type="ARBA" id="ARBA00023049"/>
    </source>
</evidence>
<dbReference type="Proteomes" id="UP001054801">
    <property type="component" value="Chromosome"/>
</dbReference>
<evidence type="ECO:0000256" key="5">
    <source>
        <dbReference type="ARBA" id="ARBA00022833"/>
    </source>
</evidence>
<evidence type="ECO:0000256" key="9">
    <source>
        <dbReference type="RuleBase" id="RU003435"/>
    </source>
</evidence>
<dbReference type="EC" id="3.4.24.70" evidence="8"/>
<dbReference type="SUPFAM" id="SSF55486">
    <property type="entry name" value="Metalloproteases ('zincins'), catalytic domain"/>
    <property type="match status" value="1"/>
</dbReference>
<keyword evidence="2 9" id="KW-0645">Protease</keyword>
<dbReference type="InterPro" id="IPR045666">
    <property type="entry name" value="OpdA_N"/>
</dbReference>
<dbReference type="EMBL" id="CP091244">
    <property type="protein sequence ID" value="UJS25201.1"/>
    <property type="molecule type" value="Genomic_DNA"/>
</dbReference>
<dbReference type="Gene3D" id="1.20.1050.40">
    <property type="entry name" value="Endopeptidase. Chain P, domain 1"/>
    <property type="match status" value="1"/>
</dbReference>
<keyword evidence="13" id="KW-1185">Reference proteome</keyword>
<feature type="domain" description="Oligopeptidase A N-terminal" evidence="11">
    <location>
        <begin position="41"/>
        <end position="149"/>
    </location>
</feature>
<dbReference type="InterPro" id="IPR001567">
    <property type="entry name" value="Pept_M3A_M3B_dom"/>
</dbReference>
<gene>
    <name evidence="12" type="ORF">L2Y54_03950</name>
</gene>
<keyword evidence="4 9" id="KW-0378">Hydrolase</keyword>
<dbReference type="PANTHER" id="PTHR43660:SF1">
    <property type="entry name" value="DIPEPTIDYL CARBOXYPEPTIDASE"/>
    <property type="match status" value="1"/>
</dbReference>
<keyword evidence="5 9" id="KW-0862">Zinc</keyword>
<organism evidence="12 13">
    <name type="scientific">Thiothrix winogradskyi</name>
    <dbReference type="NCBI Taxonomy" id="96472"/>
    <lineage>
        <taxon>Bacteria</taxon>
        <taxon>Pseudomonadati</taxon>
        <taxon>Pseudomonadota</taxon>
        <taxon>Gammaproteobacteria</taxon>
        <taxon>Thiotrichales</taxon>
        <taxon>Thiotrichaceae</taxon>
        <taxon>Thiothrix</taxon>
    </lineage>
</organism>
<evidence type="ECO:0000256" key="4">
    <source>
        <dbReference type="ARBA" id="ARBA00022801"/>
    </source>
</evidence>
<dbReference type="InterPro" id="IPR024080">
    <property type="entry name" value="Neurolysin/TOP_N"/>
</dbReference>
<keyword evidence="3 9" id="KW-0479">Metal-binding</keyword>
<dbReference type="Gene3D" id="1.10.1370.10">
    <property type="entry name" value="Neurolysin, domain 3"/>
    <property type="match status" value="1"/>
</dbReference>
<accession>A0ABY3T0A5</accession>
<evidence type="ECO:0000256" key="7">
    <source>
        <dbReference type="ARBA" id="ARBA00024603"/>
    </source>
</evidence>
<sequence>MEQENPLLDISKLPLFSQIKPEHVTPALDVVLNDNRAGLVKTLAQTAGFTWNNLVAPLNEASNRLERMWSPVSHLNAVANSEELRKEYNANLSRLSDYHTEMGQNAQLFEAIQAIRNSDTSLDAAQQKSLDDSLLGFKLSGVALPAEQKERYRAISQELSQLNSRFSDNVLDATNAWTKQILDVNELAGLPESALEMAAQTAKQRDLEGWVITLQFPSYFPVMTYADNRELRAEVYRAYTTRASDLGANPEWDNAQVMRDILRLRHEEAILLGYANYAELSLATKMAESPQQVLDFLEDLAHKAKPFAETEFAEVQAFAREHLGLDEVQAWDVGYVSEKMKQARFDFTDEDLKPYFPADRVISGLFALVSKLFGVRIEQQTAHIDLWHSDVRFYLVYDRTDTVQACFYLDLYARQHKRGGAWMSDFCGRFRRADGLQIPVAFMTCNSSAPVGDKPALFTHDEVVTLFHEFGHGLHHMLTQVDYPDIAGINGVEWDAVELPSQFMENWCWERSVLDMIAAHWQTGETLPEALFQKMQAARHFQTAMGTVRQLEFSLFDMRLHLDPQAAEPGKLEAIRQEVLAQVAVIKPPAFNRMPNSFTHVFAGGYAAGYYSYKWAEVLSADAFARFEEEGLFDAGVGEAFLKEVLQVGGSRKAMESFVAFRGRKPSADALLRHSGLTPSPLAGEGRDGGVS</sequence>
<name>A0ABY3T0A5_9GAMM</name>
<dbReference type="InterPro" id="IPR034005">
    <property type="entry name" value="M3A_DCP"/>
</dbReference>
<dbReference type="RefSeq" id="WP_236499950.1">
    <property type="nucleotide sequence ID" value="NZ_CP091244.1"/>
</dbReference>
<keyword evidence="6 9" id="KW-0482">Metalloprotease</keyword>
<evidence type="ECO:0000313" key="12">
    <source>
        <dbReference type="EMBL" id="UJS25201.1"/>
    </source>
</evidence>
<evidence type="ECO:0000259" key="11">
    <source>
        <dbReference type="Pfam" id="PF19310"/>
    </source>
</evidence>
<comment type="cofactor">
    <cofactor evidence="9">
        <name>Zn(2+)</name>
        <dbReference type="ChEBI" id="CHEBI:29105"/>
    </cofactor>
    <text evidence="9">Binds 1 zinc ion.</text>
</comment>
<evidence type="ECO:0000256" key="1">
    <source>
        <dbReference type="ARBA" id="ARBA00006040"/>
    </source>
</evidence>
<evidence type="ECO:0000259" key="10">
    <source>
        <dbReference type="Pfam" id="PF01432"/>
    </source>
</evidence>
<dbReference type="PANTHER" id="PTHR43660">
    <property type="entry name" value="DIPEPTIDYL CARBOXYPEPTIDASE"/>
    <property type="match status" value="1"/>
</dbReference>
<evidence type="ECO:0000313" key="13">
    <source>
        <dbReference type="Proteomes" id="UP001054801"/>
    </source>
</evidence>
<dbReference type="Pfam" id="PF19310">
    <property type="entry name" value="TOP_N"/>
    <property type="match status" value="1"/>
</dbReference>
<evidence type="ECO:0000256" key="3">
    <source>
        <dbReference type="ARBA" id="ARBA00022723"/>
    </source>
</evidence>
<comment type="similarity">
    <text evidence="1 9">Belongs to the peptidase M3 family.</text>
</comment>
<feature type="domain" description="Peptidase M3A/M3B catalytic" evidence="10">
    <location>
        <begin position="222"/>
        <end position="676"/>
    </location>
</feature>
<dbReference type="Gene3D" id="3.40.390.10">
    <property type="entry name" value="Collagenase (Catalytic Domain)"/>
    <property type="match status" value="1"/>
</dbReference>
<dbReference type="CDD" id="cd06456">
    <property type="entry name" value="M3A_DCP"/>
    <property type="match status" value="1"/>
</dbReference>